<organism evidence="1 2">
    <name type="scientific">Staurois parvus</name>
    <dbReference type="NCBI Taxonomy" id="386267"/>
    <lineage>
        <taxon>Eukaryota</taxon>
        <taxon>Metazoa</taxon>
        <taxon>Chordata</taxon>
        <taxon>Craniata</taxon>
        <taxon>Vertebrata</taxon>
        <taxon>Euteleostomi</taxon>
        <taxon>Amphibia</taxon>
        <taxon>Batrachia</taxon>
        <taxon>Anura</taxon>
        <taxon>Neobatrachia</taxon>
        <taxon>Ranoidea</taxon>
        <taxon>Ranidae</taxon>
        <taxon>Staurois</taxon>
    </lineage>
</organism>
<evidence type="ECO:0000313" key="2">
    <source>
        <dbReference type="Proteomes" id="UP001162483"/>
    </source>
</evidence>
<sequence>MTDAGIGRRTLPGHCRRDIAGAKDKVSAEEIPQQCCRVFPSVTRGYRFWY</sequence>
<name>A0ABN9DU66_9NEOB</name>
<proteinExistence type="predicted"/>
<comment type="caution">
    <text evidence="1">The sequence shown here is derived from an EMBL/GenBank/DDBJ whole genome shotgun (WGS) entry which is preliminary data.</text>
</comment>
<protein>
    <submittedName>
        <fullName evidence="1">Uncharacterized protein</fullName>
    </submittedName>
</protein>
<accession>A0ABN9DU66</accession>
<dbReference type="Proteomes" id="UP001162483">
    <property type="component" value="Unassembled WGS sequence"/>
</dbReference>
<reference evidence="1" key="1">
    <citation type="submission" date="2023-05" db="EMBL/GenBank/DDBJ databases">
        <authorList>
            <person name="Stuckert A."/>
        </authorList>
    </citation>
    <scope>NUCLEOTIDE SEQUENCE</scope>
</reference>
<keyword evidence="2" id="KW-1185">Reference proteome</keyword>
<evidence type="ECO:0000313" key="1">
    <source>
        <dbReference type="EMBL" id="CAI9574912.1"/>
    </source>
</evidence>
<dbReference type="EMBL" id="CATNWA010014699">
    <property type="protein sequence ID" value="CAI9574912.1"/>
    <property type="molecule type" value="Genomic_DNA"/>
</dbReference>
<gene>
    <name evidence="1" type="ORF">SPARVUS_LOCUS8063471</name>
</gene>